<protein>
    <submittedName>
        <fullName evidence="2">Putative amino acid dehydrogenase</fullName>
    </submittedName>
</protein>
<dbReference type="SUPFAM" id="SSF51735">
    <property type="entry name" value="NAD(P)-binding Rossmann-fold domains"/>
    <property type="match status" value="1"/>
</dbReference>
<evidence type="ECO:0000313" key="2">
    <source>
        <dbReference type="EMBL" id="TQL49754.1"/>
    </source>
</evidence>
<comment type="caution">
    <text evidence="2">The sequence shown here is derived from an EMBL/GenBank/DDBJ whole genome shotgun (WGS) entry which is preliminary data.</text>
</comment>
<dbReference type="Gene3D" id="3.40.50.720">
    <property type="entry name" value="NAD(P)-binding Rossmann-like Domain"/>
    <property type="match status" value="1"/>
</dbReference>
<accession>A0A542YPA5</accession>
<dbReference type="AlphaFoldDB" id="A0A542YPA5"/>
<feature type="domain" description="Semialdehyde dehydrogenase NAD-binding" evidence="1">
    <location>
        <begin position="166"/>
        <end position="258"/>
    </location>
</feature>
<sequence length="366" mass="37646">MPGSPLPSAAALPAAAGTFAFLVHPRRELSTDLARVWRPLGLAPDGLYSFGLRRLPLPPVTMAAVEIGGRAVGHVVLVPFGARHLLEHPGQGRQRVSRAVDRAVDLGASVVGLGALTATVTAGGVSLRDRTDIGVTNGNAFTAATVDTQARDLLGTRVDPSRDRHVAVVGATGSVGGAVAALLARDRAVDRLTLVGRSLPKLGALAARLGDRVHTTMSNDLASVAQADLVVLLTASADAVLGPEHLAPGAVVLDATQPRNTDPSLLTARPDVTVVDGGVLDIPSLRLVGGDIGLPDGRAYACFAETALLALSGHRGHFAMGVPTLEQVDHTRALAASLSHLGFRPAVHTSFGRPLPAVGRREQVPA</sequence>
<proteinExistence type="predicted"/>
<dbReference type="InterPro" id="IPR036291">
    <property type="entry name" value="NAD(P)-bd_dom_sf"/>
</dbReference>
<name>A0A542YPA5_9MICO</name>
<dbReference type="Proteomes" id="UP000319516">
    <property type="component" value="Unassembled WGS sequence"/>
</dbReference>
<dbReference type="GO" id="GO:0016620">
    <property type="term" value="F:oxidoreductase activity, acting on the aldehyde or oxo group of donors, NAD or NADP as acceptor"/>
    <property type="evidence" value="ECO:0007669"/>
    <property type="project" value="InterPro"/>
</dbReference>
<keyword evidence="3" id="KW-1185">Reference proteome</keyword>
<dbReference type="GO" id="GO:0051287">
    <property type="term" value="F:NAD binding"/>
    <property type="evidence" value="ECO:0007669"/>
    <property type="project" value="InterPro"/>
</dbReference>
<dbReference type="InterPro" id="IPR000534">
    <property type="entry name" value="Semialdehyde_DH_NAD-bd"/>
</dbReference>
<evidence type="ECO:0000313" key="3">
    <source>
        <dbReference type="Proteomes" id="UP000319516"/>
    </source>
</evidence>
<organism evidence="2 3">
    <name type="scientific">Ornithinicoccus hortensis</name>
    <dbReference type="NCBI Taxonomy" id="82346"/>
    <lineage>
        <taxon>Bacteria</taxon>
        <taxon>Bacillati</taxon>
        <taxon>Actinomycetota</taxon>
        <taxon>Actinomycetes</taxon>
        <taxon>Micrococcales</taxon>
        <taxon>Intrasporangiaceae</taxon>
        <taxon>Ornithinicoccus</taxon>
    </lineage>
</organism>
<dbReference type="Pfam" id="PF01118">
    <property type="entry name" value="Semialdhyde_dh"/>
    <property type="match status" value="1"/>
</dbReference>
<reference evidence="2 3" key="1">
    <citation type="submission" date="2019-06" db="EMBL/GenBank/DDBJ databases">
        <title>Sequencing the genomes of 1000 actinobacteria strains.</title>
        <authorList>
            <person name="Klenk H.-P."/>
        </authorList>
    </citation>
    <scope>NUCLEOTIDE SEQUENCE [LARGE SCALE GENOMIC DNA]</scope>
    <source>
        <strain evidence="2 3">DSM 12335</strain>
    </source>
</reference>
<dbReference type="OrthoDB" id="9780944at2"/>
<evidence type="ECO:0000259" key="1">
    <source>
        <dbReference type="Pfam" id="PF01118"/>
    </source>
</evidence>
<dbReference type="EMBL" id="VFOP01000001">
    <property type="protein sequence ID" value="TQL49754.1"/>
    <property type="molecule type" value="Genomic_DNA"/>
</dbReference>
<dbReference type="RefSeq" id="WP_141783972.1">
    <property type="nucleotide sequence ID" value="NZ_BAAAIK010000003.1"/>
</dbReference>
<gene>
    <name evidence="2" type="ORF">FB467_0845</name>
</gene>